<reference evidence="2 3" key="1">
    <citation type="submission" date="2017-10" db="EMBL/GenBank/DDBJ databases">
        <title>Sequencing the genomes of 1000 actinobacteria strains.</title>
        <authorList>
            <person name="Klenk H.-P."/>
        </authorList>
    </citation>
    <scope>NUCLEOTIDE SEQUENCE [LARGE SCALE GENOMIC DNA]</scope>
    <source>
        <strain evidence="2 3">DSM 46092</strain>
    </source>
</reference>
<proteinExistence type="predicted"/>
<evidence type="ECO:0000313" key="2">
    <source>
        <dbReference type="EMBL" id="PFG48358.1"/>
    </source>
</evidence>
<dbReference type="EMBL" id="PDJK01000002">
    <property type="protein sequence ID" value="PFG48358.1"/>
    <property type="molecule type" value="Genomic_DNA"/>
</dbReference>
<protein>
    <submittedName>
        <fullName evidence="2">Uncharacterized protein</fullName>
    </submittedName>
</protein>
<evidence type="ECO:0000256" key="1">
    <source>
        <dbReference type="SAM" id="Phobius"/>
    </source>
</evidence>
<feature type="transmembrane region" description="Helical" evidence="1">
    <location>
        <begin position="20"/>
        <end position="42"/>
    </location>
</feature>
<dbReference type="RefSeq" id="WP_141544468.1">
    <property type="nucleotide sequence ID" value="NZ_JBIAKZ010000002.1"/>
</dbReference>
<name>A0A2A9FB29_9PSEU</name>
<dbReference type="Proteomes" id="UP000243542">
    <property type="component" value="Unassembled WGS sequence"/>
</dbReference>
<dbReference type="AlphaFoldDB" id="A0A2A9FB29"/>
<organism evidence="2 3">
    <name type="scientific">Amycolatopsis sulphurea</name>
    <dbReference type="NCBI Taxonomy" id="76022"/>
    <lineage>
        <taxon>Bacteria</taxon>
        <taxon>Bacillati</taxon>
        <taxon>Actinomycetota</taxon>
        <taxon>Actinomycetes</taxon>
        <taxon>Pseudonocardiales</taxon>
        <taxon>Pseudonocardiaceae</taxon>
        <taxon>Amycolatopsis</taxon>
    </lineage>
</organism>
<gene>
    <name evidence="2" type="ORF">ATK36_3443</name>
</gene>
<comment type="caution">
    <text evidence="2">The sequence shown here is derived from an EMBL/GenBank/DDBJ whole genome shotgun (WGS) entry which is preliminary data.</text>
</comment>
<keyword evidence="1" id="KW-0472">Membrane</keyword>
<keyword evidence="1" id="KW-0812">Transmembrane</keyword>
<accession>A0A2A9FB29</accession>
<evidence type="ECO:0000313" key="3">
    <source>
        <dbReference type="Proteomes" id="UP000243542"/>
    </source>
</evidence>
<sequence length="67" mass="6366">MARSSRPLGRLVTAGAAPGWARVVVALAGAALLVAGAVAVFVTSNSAGAATLVAAGTRAPAKLVEGP</sequence>
<keyword evidence="3" id="KW-1185">Reference proteome</keyword>
<keyword evidence="1" id="KW-1133">Transmembrane helix</keyword>